<dbReference type="Pfam" id="PF00486">
    <property type="entry name" value="Trans_reg_C"/>
    <property type="match status" value="1"/>
</dbReference>
<comment type="caution">
    <text evidence="10">The sequence shown here is derived from an EMBL/GenBank/DDBJ whole genome shotgun (WGS) entry which is preliminary data.</text>
</comment>
<dbReference type="InterPro" id="IPR036388">
    <property type="entry name" value="WH-like_DNA-bd_sf"/>
</dbReference>
<dbReference type="InterPro" id="IPR039420">
    <property type="entry name" value="WalR-like"/>
</dbReference>
<dbReference type="SMART" id="SM00448">
    <property type="entry name" value="REC"/>
    <property type="match status" value="1"/>
</dbReference>
<name>A0ABM8Q8X2_9BACT</name>
<dbReference type="Gene3D" id="1.10.10.10">
    <property type="entry name" value="Winged helix-like DNA-binding domain superfamily/Winged helix DNA-binding domain"/>
    <property type="match status" value="1"/>
</dbReference>
<dbReference type="PANTHER" id="PTHR48111">
    <property type="entry name" value="REGULATOR OF RPOS"/>
    <property type="match status" value="1"/>
</dbReference>
<reference evidence="10 11" key="1">
    <citation type="submission" date="2020-11" db="EMBL/GenBank/DDBJ databases">
        <authorList>
            <person name="Peeters C."/>
        </authorList>
    </citation>
    <scope>NUCLEOTIDE SEQUENCE [LARGE SCALE GENOMIC DNA]</scope>
    <source>
        <strain evidence="10 11">LMG 8286</strain>
    </source>
</reference>
<keyword evidence="3" id="KW-0805">Transcription regulation</keyword>
<feature type="modified residue" description="4-aspartylphosphate" evidence="6">
    <location>
        <position position="63"/>
    </location>
</feature>
<evidence type="ECO:0000256" key="5">
    <source>
        <dbReference type="ARBA" id="ARBA00023163"/>
    </source>
</evidence>
<dbReference type="CDD" id="cd00383">
    <property type="entry name" value="trans_reg_C"/>
    <property type="match status" value="1"/>
</dbReference>
<dbReference type="CDD" id="cd00156">
    <property type="entry name" value="REC"/>
    <property type="match status" value="1"/>
</dbReference>
<dbReference type="InterPro" id="IPR001867">
    <property type="entry name" value="OmpR/PhoB-type_DNA-bd"/>
</dbReference>
<evidence type="ECO:0000256" key="4">
    <source>
        <dbReference type="ARBA" id="ARBA00023125"/>
    </source>
</evidence>
<dbReference type="SUPFAM" id="SSF46894">
    <property type="entry name" value="C-terminal effector domain of the bipartite response regulators"/>
    <property type="match status" value="1"/>
</dbReference>
<proteinExistence type="predicted"/>
<evidence type="ECO:0000256" key="1">
    <source>
        <dbReference type="ARBA" id="ARBA00022553"/>
    </source>
</evidence>
<evidence type="ECO:0000313" key="11">
    <source>
        <dbReference type="Proteomes" id="UP000789359"/>
    </source>
</evidence>
<dbReference type="PROSITE" id="PS51755">
    <property type="entry name" value="OMPR_PHOB"/>
    <property type="match status" value="1"/>
</dbReference>
<dbReference type="SMART" id="SM00862">
    <property type="entry name" value="Trans_reg_C"/>
    <property type="match status" value="1"/>
</dbReference>
<protein>
    <submittedName>
        <fullName evidence="10">Transcriptional regulatory protein CusR</fullName>
    </submittedName>
</protein>
<gene>
    <name evidence="10" type="primary">cusR</name>
    <name evidence="10" type="ORF">LMG8286_01730</name>
</gene>
<feature type="domain" description="Response regulatory" evidence="8">
    <location>
        <begin position="14"/>
        <end position="128"/>
    </location>
</feature>
<dbReference type="PANTHER" id="PTHR48111:SF1">
    <property type="entry name" value="TWO-COMPONENT RESPONSE REGULATOR ORR33"/>
    <property type="match status" value="1"/>
</dbReference>
<dbReference type="Proteomes" id="UP000789359">
    <property type="component" value="Unassembled WGS sequence"/>
</dbReference>
<dbReference type="Pfam" id="PF00072">
    <property type="entry name" value="Response_reg"/>
    <property type="match status" value="1"/>
</dbReference>
<dbReference type="EMBL" id="CAJHOE010000007">
    <property type="protein sequence ID" value="CAD7289256.1"/>
    <property type="molecule type" value="Genomic_DNA"/>
</dbReference>
<keyword evidence="1 6" id="KW-0597">Phosphoprotein</keyword>
<evidence type="ECO:0000256" key="3">
    <source>
        <dbReference type="ARBA" id="ARBA00023015"/>
    </source>
</evidence>
<dbReference type="InterPro" id="IPR011006">
    <property type="entry name" value="CheY-like_superfamily"/>
</dbReference>
<evidence type="ECO:0000259" key="9">
    <source>
        <dbReference type="PROSITE" id="PS51755"/>
    </source>
</evidence>
<feature type="DNA-binding region" description="OmpR/PhoB-type" evidence="7">
    <location>
        <begin position="135"/>
        <end position="230"/>
    </location>
</feature>
<keyword evidence="2" id="KW-0902">Two-component regulatory system</keyword>
<evidence type="ECO:0000256" key="7">
    <source>
        <dbReference type="PROSITE-ProRule" id="PRU01091"/>
    </source>
</evidence>
<dbReference type="InterPro" id="IPR001789">
    <property type="entry name" value="Sig_transdc_resp-reg_receiver"/>
</dbReference>
<feature type="domain" description="OmpR/PhoB-type" evidence="9">
    <location>
        <begin position="135"/>
        <end position="230"/>
    </location>
</feature>
<sequence>MLDDSILDILSNKKALCLEDEPGILKNMTEVLGLFFNEVKGVKDGLEALDEAMTNLYDVFIFDITVPHIDGLEVIKRVRAKNHKIPIIIVSSHTEQEYLWRAVELKITRFLLKPFDKNALIGALKDVALELVDHQPIVKIKDGMEYDFAKKIIHYQDEQIQHLSKSESKLFEYFLNHKNQNVTYEELFDYMWEFEQPTKEAIKTIVKELRKKVGKDVIKNLYGIGYMFEV</sequence>
<dbReference type="InterPro" id="IPR016032">
    <property type="entry name" value="Sig_transdc_resp-reg_C-effctor"/>
</dbReference>
<keyword evidence="11" id="KW-1185">Reference proteome</keyword>
<dbReference type="Gene3D" id="3.40.50.2300">
    <property type="match status" value="1"/>
</dbReference>
<evidence type="ECO:0000259" key="8">
    <source>
        <dbReference type="PROSITE" id="PS50110"/>
    </source>
</evidence>
<evidence type="ECO:0000313" key="10">
    <source>
        <dbReference type="EMBL" id="CAD7289256.1"/>
    </source>
</evidence>
<dbReference type="SUPFAM" id="SSF52172">
    <property type="entry name" value="CheY-like"/>
    <property type="match status" value="1"/>
</dbReference>
<keyword evidence="5" id="KW-0804">Transcription</keyword>
<dbReference type="RefSeq" id="WP_230057465.1">
    <property type="nucleotide sequence ID" value="NZ_CAJHOE010000007.1"/>
</dbReference>
<dbReference type="PROSITE" id="PS50110">
    <property type="entry name" value="RESPONSE_REGULATORY"/>
    <property type="match status" value="1"/>
</dbReference>
<organism evidence="10 11">
    <name type="scientific">Campylobacter suis</name>
    <dbReference type="NCBI Taxonomy" id="2790657"/>
    <lineage>
        <taxon>Bacteria</taxon>
        <taxon>Pseudomonadati</taxon>
        <taxon>Campylobacterota</taxon>
        <taxon>Epsilonproteobacteria</taxon>
        <taxon>Campylobacterales</taxon>
        <taxon>Campylobacteraceae</taxon>
        <taxon>Campylobacter</taxon>
    </lineage>
</organism>
<accession>A0ABM8Q8X2</accession>
<evidence type="ECO:0000256" key="6">
    <source>
        <dbReference type="PROSITE-ProRule" id="PRU00169"/>
    </source>
</evidence>
<keyword evidence="4 7" id="KW-0238">DNA-binding</keyword>
<evidence type="ECO:0000256" key="2">
    <source>
        <dbReference type="ARBA" id="ARBA00023012"/>
    </source>
</evidence>